<reference evidence="1" key="1">
    <citation type="submission" date="2020-04" db="EMBL/GenBank/DDBJ databases">
        <authorList>
            <person name="Zhang T."/>
        </authorList>
    </citation>
    <scope>NUCLEOTIDE SEQUENCE</scope>
    <source>
        <strain evidence="1">HKST-UBA01</strain>
    </source>
</reference>
<reference evidence="1" key="2">
    <citation type="journal article" date="2021" name="Microbiome">
        <title>Successional dynamics and alternative stable states in a saline activated sludge microbial community over 9 years.</title>
        <authorList>
            <person name="Wang Y."/>
            <person name="Ye J."/>
            <person name="Ju F."/>
            <person name="Liu L."/>
            <person name="Boyd J.A."/>
            <person name="Deng Y."/>
            <person name="Parks D.H."/>
            <person name="Jiang X."/>
            <person name="Yin X."/>
            <person name="Woodcroft B.J."/>
            <person name="Tyson G.W."/>
            <person name="Hugenholtz P."/>
            <person name="Polz M.F."/>
            <person name="Zhang T."/>
        </authorList>
    </citation>
    <scope>NUCLEOTIDE SEQUENCE</scope>
    <source>
        <strain evidence="1">HKST-UBA01</strain>
    </source>
</reference>
<name>A0A956M165_UNCEI</name>
<feature type="non-terminal residue" evidence="1">
    <location>
        <position position="1"/>
    </location>
</feature>
<dbReference type="AlphaFoldDB" id="A0A956M165"/>
<proteinExistence type="predicted"/>
<comment type="caution">
    <text evidence="1">The sequence shown here is derived from an EMBL/GenBank/DDBJ whole genome shotgun (WGS) entry which is preliminary data.</text>
</comment>
<dbReference type="EMBL" id="JAGQHR010000338">
    <property type="protein sequence ID" value="MCA9728272.1"/>
    <property type="molecule type" value="Genomic_DNA"/>
</dbReference>
<evidence type="ECO:0000313" key="1">
    <source>
        <dbReference type="EMBL" id="MCA9728272.1"/>
    </source>
</evidence>
<organism evidence="1 2">
    <name type="scientific">Eiseniibacteriota bacterium</name>
    <dbReference type="NCBI Taxonomy" id="2212470"/>
    <lineage>
        <taxon>Bacteria</taxon>
        <taxon>Candidatus Eiseniibacteriota</taxon>
    </lineage>
</organism>
<dbReference type="Proteomes" id="UP000697710">
    <property type="component" value="Unassembled WGS sequence"/>
</dbReference>
<sequence length="190" mass="20405">DGNFRITGLPTGNYFVVFSACDFDANSTGYDGAVPECFNNVTPANFRKPWKCGAGATLVPVVAGQDVVGINASVQYFAKPDLFIKGGLNDKLNLTAKLSAEEAASVALTGRIEIKRGPSYDFKDISAKLKPGKTASDRLAFTATARRAAKKAFDRGRSVFINATAIFTDNSGLKYKGRFVQLLCSRCTIK</sequence>
<protein>
    <submittedName>
        <fullName evidence="1">Uncharacterized protein</fullName>
    </submittedName>
</protein>
<evidence type="ECO:0000313" key="2">
    <source>
        <dbReference type="Proteomes" id="UP000697710"/>
    </source>
</evidence>
<gene>
    <name evidence="1" type="ORF">KC729_11355</name>
</gene>
<accession>A0A956M165</accession>